<evidence type="ECO:0008006" key="4">
    <source>
        <dbReference type="Google" id="ProtNLM"/>
    </source>
</evidence>
<accession>A0A5B8SQY5</accession>
<evidence type="ECO:0000256" key="1">
    <source>
        <dbReference type="SAM" id="Phobius"/>
    </source>
</evidence>
<organism evidence="2 3">
    <name type="scientific">Pistricoccus aurantiacus</name>
    <dbReference type="NCBI Taxonomy" id="1883414"/>
    <lineage>
        <taxon>Bacteria</taxon>
        <taxon>Pseudomonadati</taxon>
        <taxon>Pseudomonadota</taxon>
        <taxon>Gammaproteobacteria</taxon>
        <taxon>Oceanospirillales</taxon>
        <taxon>Halomonadaceae</taxon>
        <taxon>Pistricoccus</taxon>
    </lineage>
</organism>
<keyword evidence="1" id="KW-0812">Transmembrane</keyword>
<feature type="transmembrane region" description="Helical" evidence="1">
    <location>
        <begin position="144"/>
        <end position="162"/>
    </location>
</feature>
<evidence type="ECO:0000313" key="3">
    <source>
        <dbReference type="Proteomes" id="UP000321272"/>
    </source>
</evidence>
<keyword evidence="1" id="KW-1133">Transmembrane helix</keyword>
<keyword evidence="1" id="KW-0472">Membrane</keyword>
<feature type="transmembrane region" description="Helical" evidence="1">
    <location>
        <begin position="117"/>
        <end position="137"/>
    </location>
</feature>
<dbReference type="OrthoDB" id="140980at2"/>
<dbReference type="Proteomes" id="UP000321272">
    <property type="component" value="Chromosome"/>
</dbReference>
<name>A0A5B8SQY5_9GAMM</name>
<feature type="transmembrane region" description="Helical" evidence="1">
    <location>
        <begin position="33"/>
        <end position="55"/>
    </location>
</feature>
<dbReference type="EMBL" id="CP042382">
    <property type="protein sequence ID" value="QEA39569.1"/>
    <property type="molecule type" value="Genomic_DNA"/>
</dbReference>
<dbReference type="PANTHER" id="PTHR43044:SF1">
    <property type="entry name" value="QUINOL:CYTOCHROME C OXIDOREDUCTASE QUINONE-BINDING SUBUNIT 2"/>
    <property type="match status" value="1"/>
</dbReference>
<feature type="transmembrane region" description="Helical" evidence="1">
    <location>
        <begin position="253"/>
        <end position="272"/>
    </location>
</feature>
<evidence type="ECO:0000313" key="2">
    <source>
        <dbReference type="EMBL" id="QEA39569.1"/>
    </source>
</evidence>
<dbReference type="RefSeq" id="WP_147184620.1">
    <property type="nucleotide sequence ID" value="NZ_CP042382.1"/>
</dbReference>
<dbReference type="AlphaFoldDB" id="A0A5B8SQY5"/>
<sequence>MTSKTLALILATALLLCLIGGFLDPRGLAQAWLAAWITLAFLSLGAMAILMVHGITGGAWGHESEPVWKALAAVTPLLALTLLPLLPFLGALFPWMAPTESLPEVVQRKQFYLNGPFFIGRTLFYLLVWSLMAWWLCRPTPARRWHAPGLILWALTVTFFSYDWIMSLEPKFYSDVFGMERMMFSASGALALGLILEAGSLRDDVRLDLANIWLAALLGWAFVSFSQLIIIWSGNMPDEILWYLQRDAAAWGWIGRLSVLLFLVIPFAMLLPTAAKRRAGWLRMTALIALTGYLLHGQWLIWPSLPTTAWAWLLGPTAVVALLALCLLWLGHDRRQTLLGKSDKSQNSARARSFVRREVRHENS</sequence>
<feature type="transmembrane region" description="Helical" evidence="1">
    <location>
        <begin position="309"/>
        <end position="331"/>
    </location>
</feature>
<keyword evidence="3" id="KW-1185">Reference proteome</keyword>
<feature type="transmembrane region" description="Helical" evidence="1">
    <location>
        <begin position="182"/>
        <end position="200"/>
    </location>
</feature>
<reference evidence="2 3" key="1">
    <citation type="submission" date="2019-06" db="EMBL/GenBank/DDBJ databases">
        <title>Genome analyses of bacteria isolated from kimchi.</title>
        <authorList>
            <person name="Lee S."/>
            <person name="Ahn S."/>
            <person name="Roh S."/>
        </authorList>
    </citation>
    <scope>NUCLEOTIDE SEQUENCE [LARGE SCALE GENOMIC DNA]</scope>
    <source>
        <strain evidence="2 3">CBA4606</strain>
    </source>
</reference>
<feature type="transmembrane region" description="Helical" evidence="1">
    <location>
        <begin position="212"/>
        <end position="233"/>
    </location>
</feature>
<dbReference type="PANTHER" id="PTHR43044">
    <property type="match status" value="1"/>
</dbReference>
<dbReference type="KEGG" id="paur:FGL86_11085"/>
<gene>
    <name evidence="2" type="ORF">FGL86_11085</name>
</gene>
<feature type="transmembrane region" description="Helical" evidence="1">
    <location>
        <begin position="284"/>
        <end position="303"/>
    </location>
</feature>
<proteinExistence type="predicted"/>
<protein>
    <recommendedName>
        <fullName evidence="4">Quinol:cytochrome C oxidoreductase</fullName>
    </recommendedName>
</protein>
<feature type="transmembrane region" description="Helical" evidence="1">
    <location>
        <begin position="67"/>
        <end position="97"/>
    </location>
</feature>